<protein>
    <submittedName>
        <fullName evidence="9">LysR family transcriptional regulator</fullName>
    </submittedName>
</protein>
<dbReference type="AlphaFoldDB" id="A0A336JJF6"/>
<organism evidence="9 10">
    <name type="scientific">Rhodopseudomonas pentothenatexigens</name>
    <dbReference type="NCBI Taxonomy" id="999699"/>
    <lineage>
        <taxon>Bacteria</taxon>
        <taxon>Pseudomonadati</taxon>
        <taxon>Pseudomonadota</taxon>
        <taxon>Alphaproteobacteria</taxon>
        <taxon>Hyphomicrobiales</taxon>
        <taxon>Nitrobacteraceae</taxon>
        <taxon>Rhodopseudomonas</taxon>
    </lineage>
</organism>
<dbReference type="SUPFAM" id="SSF46785">
    <property type="entry name" value="Winged helix' DNA-binding domain"/>
    <property type="match status" value="1"/>
</dbReference>
<dbReference type="InterPro" id="IPR000847">
    <property type="entry name" value="LysR_HTH_N"/>
</dbReference>
<dbReference type="InterPro" id="IPR036388">
    <property type="entry name" value="WH-like_DNA-bd_sf"/>
</dbReference>
<dbReference type="GO" id="GO:0043565">
    <property type="term" value="F:sequence-specific DNA binding"/>
    <property type="evidence" value="ECO:0007669"/>
    <property type="project" value="TreeGrafter"/>
</dbReference>
<evidence type="ECO:0000256" key="5">
    <source>
        <dbReference type="ARBA" id="ARBA00023163"/>
    </source>
</evidence>
<dbReference type="Gene3D" id="3.40.190.10">
    <property type="entry name" value="Periplasmic binding protein-like II"/>
    <property type="match status" value="2"/>
</dbReference>
<name>A0A336JJF6_9BRAD</name>
<dbReference type="Gene3D" id="1.10.10.10">
    <property type="entry name" value="Winged helix-like DNA-binding domain superfamily/Winged helix DNA-binding domain"/>
    <property type="match status" value="1"/>
</dbReference>
<evidence type="ECO:0000313" key="10">
    <source>
        <dbReference type="Proteomes" id="UP000252631"/>
    </source>
</evidence>
<sequence>MVGMDDNRSAFGCIDESTVAVMPTASRSVPAVSSPNRGAARLSNRQASLKSLRPDRVEPITADREAVGVADVMRLGVPLNALRAFEAAARHMSIKEAAGEIGVTPSAVSHQLRILEELLGVELMRRIGPRLELTETGRLLSPELTAGFARITGAVGRLKNDRKLGPLRLSMLPTFAVHWLSPRLISYPFARAGFELLISTTQSVVDLGAGVADAAVRQGGGSWPGVRSELLFDENVALLGRAADWRSGDEAEKRNAIGRANLFLSQHRQENFHRWNGSLPGGPIKPAAITIVDTSGLGLKAAIDGAGITFAGIEVAACDIASDRLVPILDHHVPANAGYYLCYPPALERDRRIRNVRGWMMSEAAKPLEPVPAARR</sequence>
<dbReference type="EMBL" id="QRDT01000004">
    <property type="protein sequence ID" value="RED38362.1"/>
    <property type="molecule type" value="Genomic_DNA"/>
</dbReference>
<dbReference type="EMBL" id="UFQQ01000004">
    <property type="protein sequence ID" value="SSW89815.1"/>
    <property type="molecule type" value="Genomic_DNA"/>
</dbReference>
<evidence type="ECO:0000313" key="8">
    <source>
        <dbReference type="EMBL" id="RED38362.1"/>
    </source>
</evidence>
<evidence type="ECO:0000313" key="9">
    <source>
        <dbReference type="EMBL" id="SSW89815.1"/>
    </source>
</evidence>
<dbReference type="PANTHER" id="PTHR30537:SF74">
    <property type="entry name" value="HTH-TYPE TRANSCRIPTIONAL REGULATOR TRPI"/>
    <property type="match status" value="1"/>
</dbReference>
<reference evidence="9 10" key="1">
    <citation type="submission" date="2017-08" db="EMBL/GenBank/DDBJ databases">
        <authorList>
            <person name="de Groot N.N."/>
        </authorList>
    </citation>
    <scope>NUCLEOTIDE SEQUENCE [LARGE SCALE GENOMIC DNA]</scope>
    <source>
        <strain evidence="9 10">JA575</strain>
    </source>
</reference>
<evidence type="ECO:0000256" key="6">
    <source>
        <dbReference type="SAM" id="MobiDB-lite"/>
    </source>
</evidence>
<feature type="domain" description="HTH lysR-type" evidence="7">
    <location>
        <begin position="77"/>
        <end position="134"/>
    </location>
</feature>
<dbReference type="GO" id="GO:0006351">
    <property type="term" value="P:DNA-templated transcription"/>
    <property type="evidence" value="ECO:0007669"/>
    <property type="project" value="TreeGrafter"/>
</dbReference>
<dbReference type="Pfam" id="PF00126">
    <property type="entry name" value="HTH_1"/>
    <property type="match status" value="1"/>
</dbReference>
<dbReference type="Pfam" id="PF03466">
    <property type="entry name" value="LysR_substrate"/>
    <property type="match status" value="1"/>
</dbReference>
<dbReference type="GO" id="GO:0003700">
    <property type="term" value="F:DNA-binding transcription factor activity"/>
    <property type="evidence" value="ECO:0007669"/>
    <property type="project" value="InterPro"/>
</dbReference>
<dbReference type="Proteomes" id="UP000256343">
    <property type="component" value="Unassembled WGS sequence"/>
</dbReference>
<dbReference type="InterPro" id="IPR036390">
    <property type="entry name" value="WH_DNA-bd_sf"/>
</dbReference>
<gene>
    <name evidence="8" type="ORF">BJ125_104113</name>
    <name evidence="9" type="ORF">SAMN05892882_104113</name>
</gene>
<comment type="similarity">
    <text evidence="2">Belongs to the LysR transcriptional regulatory family.</text>
</comment>
<keyword evidence="4" id="KW-0238">DNA-binding</keyword>
<comment type="function">
    <text evidence="1">NodD regulates the expression of the nodABCFE genes which encode other nodulation proteins. NodD is also a negative regulator of its own expression. Binds flavonoids as inducers.</text>
</comment>
<evidence type="ECO:0000256" key="4">
    <source>
        <dbReference type="ARBA" id="ARBA00023125"/>
    </source>
</evidence>
<evidence type="ECO:0000313" key="11">
    <source>
        <dbReference type="Proteomes" id="UP000256343"/>
    </source>
</evidence>
<proteinExistence type="inferred from homology"/>
<dbReference type="PANTHER" id="PTHR30537">
    <property type="entry name" value="HTH-TYPE TRANSCRIPTIONAL REGULATOR"/>
    <property type="match status" value="1"/>
</dbReference>
<keyword evidence="3" id="KW-0805">Transcription regulation</keyword>
<keyword evidence="5" id="KW-0804">Transcription</keyword>
<evidence type="ECO:0000259" key="7">
    <source>
        <dbReference type="PROSITE" id="PS50931"/>
    </source>
</evidence>
<dbReference type="PROSITE" id="PS50931">
    <property type="entry name" value="HTH_LYSR"/>
    <property type="match status" value="1"/>
</dbReference>
<evidence type="ECO:0000256" key="3">
    <source>
        <dbReference type="ARBA" id="ARBA00023015"/>
    </source>
</evidence>
<evidence type="ECO:0000256" key="1">
    <source>
        <dbReference type="ARBA" id="ARBA00003502"/>
    </source>
</evidence>
<reference evidence="8 11" key="2">
    <citation type="submission" date="2018-07" db="EMBL/GenBank/DDBJ databases">
        <title>Genomic Encyclopedia of Archaeal and Bacterial Type Strains, Phase II (KMG-II): from individual species to whole genera.</title>
        <authorList>
            <person name="Goeker M."/>
        </authorList>
    </citation>
    <scope>NUCLEOTIDE SEQUENCE [LARGE SCALE GENOMIC DNA]</scope>
    <source>
        <strain evidence="8 11">JA575</strain>
    </source>
</reference>
<evidence type="ECO:0000256" key="2">
    <source>
        <dbReference type="ARBA" id="ARBA00009437"/>
    </source>
</evidence>
<feature type="region of interest" description="Disordered" evidence="6">
    <location>
        <begin position="27"/>
        <end position="54"/>
    </location>
</feature>
<dbReference type="InterPro" id="IPR058163">
    <property type="entry name" value="LysR-type_TF_proteobact-type"/>
</dbReference>
<dbReference type="Proteomes" id="UP000252631">
    <property type="component" value="Unassembled WGS sequence"/>
</dbReference>
<dbReference type="InterPro" id="IPR005119">
    <property type="entry name" value="LysR_subst-bd"/>
</dbReference>
<dbReference type="SUPFAM" id="SSF53850">
    <property type="entry name" value="Periplasmic binding protein-like II"/>
    <property type="match status" value="1"/>
</dbReference>
<feature type="compositionally biased region" description="Polar residues" evidence="6">
    <location>
        <begin position="27"/>
        <end position="36"/>
    </location>
</feature>
<keyword evidence="11" id="KW-1185">Reference proteome</keyword>
<accession>A0A336JJF6</accession>